<dbReference type="GO" id="GO:0016989">
    <property type="term" value="F:sigma factor antagonist activity"/>
    <property type="evidence" value="ECO:0007669"/>
    <property type="project" value="TreeGrafter"/>
</dbReference>
<reference evidence="3 4" key="1">
    <citation type="submission" date="2019-02" db="EMBL/GenBank/DDBJ databases">
        <title>Genomic Encyclopedia of Type Strains, Phase IV (KMG-IV): sequencing the most valuable type-strain genomes for metagenomic binning, comparative biology and taxonomic classification.</title>
        <authorList>
            <person name="Goeker M."/>
        </authorList>
    </citation>
    <scope>NUCLEOTIDE SEQUENCE [LARGE SCALE GENOMIC DNA]</scope>
    <source>
        <strain evidence="3 4">DSM 18116</strain>
    </source>
</reference>
<dbReference type="RefSeq" id="WP_130541552.1">
    <property type="nucleotide sequence ID" value="NZ_SGXA01000002.1"/>
</dbReference>
<evidence type="ECO:0000259" key="2">
    <source>
        <dbReference type="Pfam" id="PF16344"/>
    </source>
</evidence>
<accession>A0A4Q7MV82</accession>
<dbReference type="InterPro" id="IPR032508">
    <property type="entry name" value="FecR_C"/>
</dbReference>
<dbReference type="AlphaFoldDB" id="A0A4Q7MV82"/>
<dbReference type="PANTHER" id="PTHR30273">
    <property type="entry name" value="PERIPLASMIC SIGNAL SENSOR AND SIGMA FACTOR ACTIVATOR FECR-RELATED"/>
    <property type="match status" value="1"/>
</dbReference>
<proteinExistence type="predicted"/>
<protein>
    <submittedName>
        <fullName evidence="3">FecR family protein</fullName>
    </submittedName>
</protein>
<feature type="domain" description="Protein FecR C-terminal" evidence="2">
    <location>
        <begin position="340"/>
        <end position="406"/>
    </location>
</feature>
<dbReference type="PANTHER" id="PTHR30273:SF2">
    <property type="entry name" value="PROTEIN FECR"/>
    <property type="match status" value="1"/>
</dbReference>
<dbReference type="Proteomes" id="UP000293874">
    <property type="component" value="Unassembled WGS sequence"/>
</dbReference>
<dbReference type="OrthoDB" id="641696at2"/>
<feature type="domain" description="FecR protein" evidence="1">
    <location>
        <begin position="185"/>
        <end position="280"/>
    </location>
</feature>
<dbReference type="Pfam" id="PF04773">
    <property type="entry name" value="FecR"/>
    <property type="match status" value="1"/>
</dbReference>
<organism evidence="3 4">
    <name type="scientific">Pseudobacter ginsenosidimutans</name>
    <dbReference type="NCBI Taxonomy" id="661488"/>
    <lineage>
        <taxon>Bacteria</taxon>
        <taxon>Pseudomonadati</taxon>
        <taxon>Bacteroidota</taxon>
        <taxon>Chitinophagia</taxon>
        <taxon>Chitinophagales</taxon>
        <taxon>Chitinophagaceae</taxon>
        <taxon>Pseudobacter</taxon>
    </lineage>
</organism>
<dbReference type="InterPro" id="IPR012373">
    <property type="entry name" value="Ferrdict_sens_TM"/>
</dbReference>
<sequence length="407" mass="45487">MHQDRLRYLFELYVRKQITQEEESELIDLLADPACQELSRKLLDSFIESQEENQRIGADESDALLKAVFQADKADLIQPSLPRIHFLRRWGWAAASVILLLSVGAYLWNSHKKNTGPATVAAINVDMAPGKDGAILTLADGQQLLLDSLKNGLIASQSGSKLILKDGQLTYDFNGNTSGEIVYNTMSTPKGRQFHVTLPDGTVVYLNAASSITYPTVFNGNERRVKVSGELYFEVAPKSKQPFIVETDNQQVDVLGTSFNINCYADEKTVQTTLLTGAVKVTPRLSSKQGITREGKAESKVLTPGQTAILNKPNDQAGYALTITDTQNPDKITAWKNGLFNFDDADLYSVMRQLERWYNIEVRYTGKPDNIIFKGKIHRNTNLSNVLKLLEMMGINFELKDNTLYVR</sequence>
<evidence type="ECO:0000313" key="3">
    <source>
        <dbReference type="EMBL" id="RZS71013.1"/>
    </source>
</evidence>
<keyword evidence="4" id="KW-1185">Reference proteome</keyword>
<dbReference type="Gene3D" id="3.55.50.30">
    <property type="match status" value="1"/>
</dbReference>
<evidence type="ECO:0000313" key="4">
    <source>
        <dbReference type="Proteomes" id="UP000293874"/>
    </source>
</evidence>
<gene>
    <name evidence="3" type="ORF">EV199_2913</name>
</gene>
<evidence type="ECO:0000259" key="1">
    <source>
        <dbReference type="Pfam" id="PF04773"/>
    </source>
</evidence>
<dbReference type="EMBL" id="SGXA01000002">
    <property type="protein sequence ID" value="RZS71013.1"/>
    <property type="molecule type" value="Genomic_DNA"/>
</dbReference>
<comment type="caution">
    <text evidence="3">The sequence shown here is derived from an EMBL/GenBank/DDBJ whole genome shotgun (WGS) entry which is preliminary data.</text>
</comment>
<dbReference type="Gene3D" id="2.60.120.1440">
    <property type="match status" value="1"/>
</dbReference>
<dbReference type="Pfam" id="PF16344">
    <property type="entry name" value="FecR_C"/>
    <property type="match status" value="1"/>
</dbReference>
<name>A0A4Q7MV82_9BACT</name>
<dbReference type="InterPro" id="IPR006860">
    <property type="entry name" value="FecR"/>
</dbReference>